<keyword evidence="3" id="KW-1185">Reference proteome</keyword>
<accession>Q7U3U7</accession>
<name>Q7U3U7_PARMW</name>
<dbReference type="eggNOG" id="ENOG502Z83E">
    <property type="taxonomic scope" value="Bacteria"/>
</dbReference>
<protein>
    <submittedName>
        <fullName evidence="2">Uncharacterized protein</fullName>
    </submittedName>
</protein>
<gene>
    <name evidence="2" type="ordered locus">SYNW2332</name>
</gene>
<reference evidence="2 3" key="1">
    <citation type="journal article" date="2003" name="Nature">
        <title>The genome of a motile marine Synechococcus.</title>
        <authorList>
            <person name="Palenik B."/>
            <person name="Brahamsha B."/>
            <person name="Larimer F."/>
            <person name="Land M."/>
            <person name="Hauser L."/>
            <person name="Chain P."/>
            <person name="Lamerdin J."/>
            <person name="Regala W."/>
            <person name="Allen E.A."/>
            <person name="McCarren J."/>
            <person name="Paulsen I."/>
            <person name="Dufresne A."/>
            <person name="Partensky F."/>
            <person name="Webb E."/>
            <person name="Waterbury J."/>
        </authorList>
    </citation>
    <scope>NUCLEOTIDE SEQUENCE [LARGE SCALE GENOMIC DNA]</scope>
    <source>
        <strain evidence="2 3">WH8102</strain>
    </source>
</reference>
<dbReference type="KEGG" id="syw:SYNW2332"/>
<evidence type="ECO:0000256" key="1">
    <source>
        <dbReference type="SAM" id="SignalP"/>
    </source>
</evidence>
<organism evidence="2 3">
    <name type="scientific">Parasynechococcus marenigrum (strain WH8102)</name>
    <dbReference type="NCBI Taxonomy" id="84588"/>
    <lineage>
        <taxon>Bacteria</taxon>
        <taxon>Bacillati</taxon>
        <taxon>Cyanobacteriota</taxon>
        <taxon>Cyanophyceae</taxon>
        <taxon>Synechococcales</taxon>
        <taxon>Prochlorococcaceae</taxon>
        <taxon>Parasynechococcus</taxon>
        <taxon>Parasynechococcus marenigrum</taxon>
    </lineage>
</organism>
<dbReference type="AlphaFoldDB" id="Q7U3U7"/>
<dbReference type="STRING" id="84588.SYNW2332"/>
<sequence length="251" mass="27030">MRFSVRAAFLGMVCALAIPLPVLAAGGVASTPAVGYGSRLEMALNSGDAKDLTYLTGPDLSSTVQRRYDRFSTEFPAAIWSVDVMEPLVDGRSRLQVSVRGTGQADGLDYRLEASQTIAVRIEAGVMVEEELLEEHSLLRSGTADLPITLQIPKTVLTGSRYDIDVIFDEPLGQAVAAGGLIQLTPEQRLEQRRPTIQLAPLGGGGLFKQVQAPQRSGIQSWAVMLVHPDGVITATQQVRVVDTEAQLARY</sequence>
<proteinExistence type="predicted"/>
<dbReference type="EMBL" id="BX569695">
    <property type="protein sequence ID" value="CAE08847.1"/>
    <property type="molecule type" value="Genomic_DNA"/>
</dbReference>
<feature type="signal peptide" evidence="1">
    <location>
        <begin position="1"/>
        <end position="24"/>
    </location>
</feature>
<keyword evidence="1" id="KW-0732">Signal</keyword>
<evidence type="ECO:0000313" key="2">
    <source>
        <dbReference type="EMBL" id="CAE08847.1"/>
    </source>
</evidence>
<dbReference type="Proteomes" id="UP000001422">
    <property type="component" value="Chromosome"/>
</dbReference>
<feature type="chain" id="PRO_5004295134" evidence="1">
    <location>
        <begin position="25"/>
        <end position="251"/>
    </location>
</feature>
<evidence type="ECO:0000313" key="3">
    <source>
        <dbReference type="Proteomes" id="UP000001422"/>
    </source>
</evidence>
<dbReference type="HOGENOM" id="CLU_074052_1_0_3"/>